<feature type="signal peptide" evidence="1">
    <location>
        <begin position="1"/>
        <end position="16"/>
    </location>
</feature>
<protein>
    <submittedName>
        <fullName evidence="2">Uncharacterized protein</fullName>
    </submittedName>
</protein>
<reference evidence="2 3" key="1">
    <citation type="journal article" date="2018" name="Nat. Ecol. Evol.">
        <title>Pezizomycetes genomes reveal the molecular basis of ectomycorrhizal truffle lifestyle.</title>
        <authorList>
            <person name="Murat C."/>
            <person name="Payen T."/>
            <person name="Noel B."/>
            <person name="Kuo A."/>
            <person name="Morin E."/>
            <person name="Chen J."/>
            <person name="Kohler A."/>
            <person name="Krizsan K."/>
            <person name="Balestrini R."/>
            <person name="Da Silva C."/>
            <person name="Montanini B."/>
            <person name="Hainaut M."/>
            <person name="Levati E."/>
            <person name="Barry K.W."/>
            <person name="Belfiori B."/>
            <person name="Cichocki N."/>
            <person name="Clum A."/>
            <person name="Dockter R.B."/>
            <person name="Fauchery L."/>
            <person name="Guy J."/>
            <person name="Iotti M."/>
            <person name="Le Tacon F."/>
            <person name="Lindquist E.A."/>
            <person name="Lipzen A."/>
            <person name="Malagnac F."/>
            <person name="Mello A."/>
            <person name="Molinier V."/>
            <person name="Miyauchi S."/>
            <person name="Poulain J."/>
            <person name="Riccioni C."/>
            <person name="Rubini A."/>
            <person name="Sitrit Y."/>
            <person name="Splivallo R."/>
            <person name="Traeger S."/>
            <person name="Wang M."/>
            <person name="Zifcakova L."/>
            <person name="Wipf D."/>
            <person name="Zambonelli A."/>
            <person name="Paolocci F."/>
            <person name="Nowrousian M."/>
            <person name="Ottonello S."/>
            <person name="Baldrian P."/>
            <person name="Spatafora J.W."/>
            <person name="Henrissat B."/>
            <person name="Nagy L.G."/>
            <person name="Aury J.M."/>
            <person name="Wincker P."/>
            <person name="Grigoriev I.V."/>
            <person name="Bonfante P."/>
            <person name="Martin F.M."/>
        </authorList>
    </citation>
    <scope>NUCLEOTIDE SEQUENCE [LARGE SCALE GENOMIC DNA]</scope>
    <source>
        <strain evidence="2 3">CCBAS932</strain>
    </source>
</reference>
<sequence length="109" mass="11511">MYLPAITFLFFTLAYAAINDPCHVPGRGSGVCVTTQNCARDGGTSTRNYCPNDPDNVRCCTKAPCGPSGQCGSCMWTSDCTPPTWRLGPVGECPGPAGFRCCLPRPGLC</sequence>
<organism evidence="2 3">
    <name type="scientific">Morchella conica CCBAS932</name>
    <dbReference type="NCBI Taxonomy" id="1392247"/>
    <lineage>
        <taxon>Eukaryota</taxon>
        <taxon>Fungi</taxon>
        <taxon>Dikarya</taxon>
        <taxon>Ascomycota</taxon>
        <taxon>Pezizomycotina</taxon>
        <taxon>Pezizomycetes</taxon>
        <taxon>Pezizales</taxon>
        <taxon>Morchellaceae</taxon>
        <taxon>Morchella</taxon>
    </lineage>
</organism>
<dbReference type="InParanoid" id="A0A3N4KMR6"/>
<evidence type="ECO:0000313" key="2">
    <source>
        <dbReference type="EMBL" id="RPB07105.1"/>
    </source>
</evidence>
<feature type="chain" id="PRO_5018315329" evidence="1">
    <location>
        <begin position="17"/>
        <end position="109"/>
    </location>
</feature>
<keyword evidence="3" id="KW-1185">Reference proteome</keyword>
<name>A0A3N4KMR6_9PEZI</name>
<accession>A0A3N4KMR6</accession>
<dbReference type="STRING" id="1392247.A0A3N4KMR6"/>
<evidence type="ECO:0000256" key="1">
    <source>
        <dbReference type="SAM" id="SignalP"/>
    </source>
</evidence>
<dbReference type="AlphaFoldDB" id="A0A3N4KMR6"/>
<keyword evidence="1" id="KW-0732">Signal</keyword>
<proteinExistence type="predicted"/>
<dbReference type="OrthoDB" id="2251794at2759"/>
<dbReference type="Proteomes" id="UP000277580">
    <property type="component" value="Unassembled WGS sequence"/>
</dbReference>
<dbReference type="EMBL" id="ML119195">
    <property type="protein sequence ID" value="RPB07105.1"/>
    <property type="molecule type" value="Genomic_DNA"/>
</dbReference>
<evidence type="ECO:0000313" key="3">
    <source>
        <dbReference type="Proteomes" id="UP000277580"/>
    </source>
</evidence>
<gene>
    <name evidence="2" type="ORF">P167DRAFT_513886</name>
</gene>